<dbReference type="InterPro" id="IPR018076">
    <property type="entry name" value="T2SS_GspF_dom"/>
</dbReference>
<dbReference type="AlphaFoldDB" id="A0A085WFE7"/>
<dbReference type="Proteomes" id="UP000028725">
    <property type="component" value="Unassembled WGS sequence"/>
</dbReference>
<keyword evidence="4 6" id="KW-1133">Transmembrane helix</keyword>
<evidence type="ECO:0000313" key="9">
    <source>
        <dbReference type="Proteomes" id="UP000028725"/>
    </source>
</evidence>
<evidence type="ECO:0000256" key="1">
    <source>
        <dbReference type="ARBA" id="ARBA00004651"/>
    </source>
</evidence>
<comment type="subcellular location">
    <subcellularLocation>
        <location evidence="1">Cell membrane</location>
        <topology evidence="1">Multi-pass membrane protein</topology>
    </subcellularLocation>
</comment>
<dbReference type="PANTHER" id="PTHR35007">
    <property type="entry name" value="INTEGRAL MEMBRANE PROTEIN-RELATED"/>
    <property type="match status" value="1"/>
</dbReference>
<reference evidence="8 9" key="1">
    <citation type="submission" date="2014-04" db="EMBL/GenBank/DDBJ databases">
        <title>Genome assembly of Hyalangium minutum DSM 14724.</title>
        <authorList>
            <person name="Sharma G."/>
            <person name="Subramanian S."/>
        </authorList>
    </citation>
    <scope>NUCLEOTIDE SEQUENCE [LARGE SCALE GENOMIC DNA]</scope>
    <source>
        <strain evidence="8 9">DSM 14724</strain>
    </source>
</reference>
<comment type="caution">
    <text evidence="8">The sequence shown here is derived from an EMBL/GenBank/DDBJ whole genome shotgun (WGS) entry which is preliminary data.</text>
</comment>
<evidence type="ECO:0000256" key="3">
    <source>
        <dbReference type="ARBA" id="ARBA00022692"/>
    </source>
</evidence>
<dbReference type="OrthoDB" id="9810662at2"/>
<name>A0A085WFE7_9BACT</name>
<feature type="transmembrane region" description="Helical" evidence="6">
    <location>
        <begin position="96"/>
        <end position="114"/>
    </location>
</feature>
<proteinExistence type="predicted"/>
<evidence type="ECO:0000313" key="8">
    <source>
        <dbReference type="EMBL" id="KFE66410.1"/>
    </source>
</evidence>
<dbReference type="PANTHER" id="PTHR35007:SF2">
    <property type="entry name" value="PILUS ASSEMBLE PROTEIN"/>
    <property type="match status" value="1"/>
</dbReference>
<feature type="transmembrane region" description="Helical" evidence="6">
    <location>
        <begin position="6"/>
        <end position="29"/>
    </location>
</feature>
<keyword evidence="9" id="KW-1185">Reference proteome</keyword>
<evidence type="ECO:0000259" key="7">
    <source>
        <dbReference type="Pfam" id="PF00482"/>
    </source>
</evidence>
<evidence type="ECO:0000256" key="4">
    <source>
        <dbReference type="ARBA" id="ARBA00022989"/>
    </source>
</evidence>
<keyword evidence="2" id="KW-1003">Cell membrane</keyword>
<accession>A0A085WFE7</accession>
<dbReference type="STRING" id="394096.DB31_0883"/>
<keyword evidence="3 6" id="KW-0812">Transmembrane</keyword>
<protein>
    <submittedName>
        <fullName evidence="8">Type II/IV secretion system protein TadC</fullName>
    </submittedName>
</protein>
<dbReference type="GO" id="GO:0005886">
    <property type="term" value="C:plasma membrane"/>
    <property type="evidence" value="ECO:0007669"/>
    <property type="project" value="UniProtKB-SubCell"/>
</dbReference>
<keyword evidence="5 6" id="KW-0472">Membrane</keyword>
<evidence type="ECO:0000256" key="2">
    <source>
        <dbReference type="ARBA" id="ARBA00022475"/>
    </source>
</evidence>
<evidence type="ECO:0000256" key="6">
    <source>
        <dbReference type="SAM" id="Phobius"/>
    </source>
</evidence>
<feature type="transmembrane region" description="Helical" evidence="6">
    <location>
        <begin position="267"/>
        <end position="292"/>
    </location>
</feature>
<gene>
    <name evidence="8" type="ORF">DB31_0883</name>
</gene>
<feature type="domain" description="Type II secretion system protein GspF" evidence="7">
    <location>
        <begin position="157"/>
        <end position="282"/>
    </location>
</feature>
<dbReference type="Pfam" id="PF00482">
    <property type="entry name" value="T2SSF"/>
    <property type="match status" value="1"/>
</dbReference>
<organism evidence="8 9">
    <name type="scientific">Hyalangium minutum</name>
    <dbReference type="NCBI Taxonomy" id="394096"/>
    <lineage>
        <taxon>Bacteria</taxon>
        <taxon>Pseudomonadati</taxon>
        <taxon>Myxococcota</taxon>
        <taxon>Myxococcia</taxon>
        <taxon>Myxococcales</taxon>
        <taxon>Cystobacterineae</taxon>
        <taxon>Archangiaceae</taxon>
        <taxon>Hyalangium</taxon>
    </lineage>
</organism>
<sequence>MQEVITSLLLGGSALFAAAAMAFFGIGIYNNVFERFVSEVAEESAGGMRGIGSVAIRKMGALNRQYIMWPGYEAKMRKSLIKAGDPSGYKPEDIMALQEVGAFFGLIGGLILANGLGLNLAWSLVMALFGMFYPQIWVSDQVKKRHLLISRALPYNLDLLTLSVEAGLDFTGALAKVVEKGKAGPLKEELALVLKQLKMGKTREEALKAMIVRVDLPPLTTFVTALIQADKMGTSLGKVLRIQSTQMRIDRTQRAEKLAGEAPVKMLFPLIACIFPTVFMVLFGPIVFQFMFGNVGG</sequence>
<evidence type="ECO:0000256" key="5">
    <source>
        <dbReference type="ARBA" id="ARBA00023136"/>
    </source>
</evidence>
<dbReference type="EMBL" id="JMCB01000010">
    <property type="protein sequence ID" value="KFE66410.1"/>
    <property type="molecule type" value="Genomic_DNA"/>
</dbReference>